<dbReference type="SUPFAM" id="SSF103190">
    <property type="entry name" value="Sensory domain-like"/>
    <property type="match status" value="2"/>
</dbReference>
<evidence type="ECO:0000256" key="6">
    <source>
        <dbReference type="ARBA" id="ARBA00022741"/>
    </source>
</evidence>
<dbReference type="InterPro" id="IPR005467">
    <property type="entry name" value="His_kinase_dom"/>
</dbReference>
<dbReference type="GO" id="GO:0005524">
    <property type="term" value="F:ATP binding"/>
    <property type="evidence" value="ECO:0007669"/>
    <property type="project" value="UniProtKB-KW"/>
</dbReference>
<name>A0A8J6TGF6_9BACT</name>
<reference evidence="13 14" key="1">
    <citation type="submission" date="2020-08" db="EMBL/GenBank/DDBJ databases">
        <title>Bridging the membrane lipid divide: bacteria of the FCB group superphylum have the potential to synthesize archaeal ether lipids.</title>
        <authorList>
            <person name="Villanueva L."/>
            <person name="Von Meijenfeldt F.A.B."/>
            <person name="Westbye A.B."/>
            <person name="Yadav S."/>
            <person name="Hopmans E.C."/>
            <person name="Dutilh B.E."/>
            <person name="Sinninghe Damste J.S."/>
        </authorList>
    </citation>
    <scope>NUCLEOTIDE SEQUENCE [LARGE SCALE GENOMIC DNA]</scope>
    <source>
        <strain evidence="13">NIOZ-UU47</strain>
    </source>
</reference>
<dbReference type="Pfam" id="PF13188">
    <property type="entry name" value="PAS_8"/>
    <property type="match status" value="1"/>
</dbReference>
<dbReference type="CDD" id="cd00130">
    <property type="entry name" value="PAS"/>
    <property type="match status" value="2"/>
</dbReference>
<evidence type="ECO:0000313" key="14">
    <source>
        <dbReference type="Proteomes" id="UP000614424"/>
    </source>
</evidence>
<comment type="caution">
    <text evidence="13">The sequence shown here is derived from an EMBL/GenBank/DDBJ whole genome shotgun (WGS) entry which is preliminary data.</text>
</comment>
<keyword evidence="10" id="KW-0812">Transmembrane</keyword>
<dbReference type="Pfam" id="PF08448">
    <property type="entry name" value="PAS_4"/>
    <property type="match status" value="2"/>
</dbReference>
<evidence type="ECO:0000256" key="3">
    <source>
        <dbReference type="ARBA" id="ARBA00012438"/>
    </source>
</evidence>
<dbReference type="AlphaFoldDB" id="A0A8J6TGF6"/>
<accession>A0A8J6TGF6</accession>
<dbReference type="GO" id="GO:0000160">
    <property type="term" value="P:phosphorelay signal transduction system"/>
    <property type="evidence" value="ECO:0007669"/>
    <property type="project" value="UniProtKB-KW"/>
</dbReference>
<protein>
    <recommendedName>
        <fullName evidence="3">histidine kinase</fullName>
        <ecNumber evidence="3">2.7.13.3</ecNumber>
    </recommendedName>
</protein>
<keyword evidence="4" id="KW-0597">Phosphoprotein</keyword>
<dbReference type="InterPro" id="IPR003018">
    <property type="entry name" value="GAF"/>
</dbReference>
<evidence type="ECO:0000256" key="5">
    <source>
        <dbReference type="ARBA" id="ARBA00022679"/>
    </source>
</evidence>
<dbReference type="PANTHER" id="PTHR41523">
    <property type="entry name" value="TWO-COMPONENT SYSTEM SENSOR PROTEIN"/>
    <property type="match status" value="1"/>
</dbReference>
<dbReference type="PROSITE" id="PS50112">
    <property type="entry name" value="PAS"/>
    <property type="match status" value="2"/>
</dbReference>
<dbReference type="InterPro" id="IPR029016">
    <property type="entry name" value="GAF-like_dom_sf"/>
</dbReference>
<dbReference type="Proteomes" id="UP000614424">
    <property type="component" value="Unassembled WGS sequence"/>
</dbReference>
<dbReference type="InterPro" id="IPR011102">
    <property type="entry name" value="Sig_transdc_His_kinase_HWE"/>
</dbReference>
<dbReference type="InterPro" id="IPR013656">
    <property type="entry name" value="PAS_4"/>
</dbReference>
<dbReference type="InterPro" id="IPR035965">
    <property type="entry name" value="PAS-like_dom_sf"/>
</dbReference>
<comment type="catalytic activity">
    <reaction evidence="1">
        <text>ATP + protein L-histidine = ADP + protein N-phospho-L-histidine.</text>
        <dbReference type="EC" id="2.7.13.3"/>
    </reaction>
</comment>
<dbReference type="InterPro" id="IPR003594">
    <property type="entry name" value="HATPase_dom"/>
</dbReference>
<dbReference type="Pfam" id="PF02518">
    <property type="entry name" value="HATPase_c"/>
    <property type="match status" value="1"/>
</dbReference>
<dbReference type="Pfam" id="PF07568">
    <property type="entry name" value="HisKA_2"/>
    <property type="match status" value="1"/>
</dbReference>
<dbReference type="PANTHER" id="PTHR41523:SF8">
    <property type="entry name" value="ETHYLENE RESPONSE SENSOR PROTEIN"/>
    <property type="match status" value="1"/>
</dbReference>
<evidence type="ECO:0000256" key="10">
    <source>
        <dbReference type="SAM" id="Phobius"/>
    </source>
</evidence>
<dbReference type="EMBL" id="JACNJZ010000187">
    <property type="protein sequence ID" value="MBC8318787.1"/>
    <property type="molecule type" value="Genomic_DNA"/>
</dbReference>
<keyword evidence="7" id="KW-0418">Kinase</keyword>
<evidence type="ECO:0000313" key="13">
    <source>
        <dbReference type="EMBL" id="MBC8318787.1"/>
    </source>
</evidence>
<dbReference type="Gene3D" id="3.30.565.10">
    <property type="entry name" value="Histidine kinase-like ATPase, C-terminal domain"/>
    <property type="match status" value="1"/>
</dbReference>
<dbReference type="Pfam" id="PF21623">
    <property type="entry name" value="HK_sensor_dom_bact"/>
    <property type="match status" value="1"/>
</dbReference>
<dbReference type="InterPro" id="IPR036890">
    <property type="entry name" value="HATPase_C_sf"/>
</dbReference>
<feature type="transmembrane region" description="Helical" evidence="10">
    <location>
        <begin position="369"/>
        <end position="387"/>
    </location>
</feature>
<dbReference type="NCBIfam" id="TIGR00229">
    <property type="entry name" value="sensory_box"/>
    <property type="match status" value="2"/>
</dbReference>
<evidence type="ECO:0000256" key="8">
    <source>
        <dbReference type="ARBA" id="ARBA00022840"/>
    </source>
</evidence>
<gene>
    <name evidence="13" type="ORF">H8E41_12855</name>
</gene>
<dbReference type="InterPro" id="IPR048760">
    <property type="entry name" value="VP0354-like_sensor_dom"/>
</dbReference>
<comment type="subcellular location">
    <subcellularLocation>
        <location evidence="2">Membrane</location>
    </subcellularLocation>
</comment>
<dbReference type="PROSITE" id="PS50109">
    <property type="entry name" value="HIS_KIN"/>
    <property type="match status" value="1"/>
</dbReference>
<keyword evidence="10" id="KW-1133">Transmembrane helix</keyword>
<evidence type="ECO:0000256" key="7">
    <source>
        <dbReference type="ARBA" id="ARBA00022777"/>
    </source>
</evidence>
<proteinExistence type="predicted"/>
<dbReference type="InterPro" id="IPR029151">
    <property type="entry name" value="Sensor-like_sf"/>
</dbReference>
<evidence type="ECO:0000256" key="9">
    <source>
        <dbReference type="ARBA" id="ARBA00023012"/>
    </source>
</evidence>
<evidence type="ECO:0000256" key="2">
    <source>
        <dbReference type="ARBA" id="ARBA00004370"/>
    </source>
</evidence>
<dbReference type="SMART" id="SM00911">
    <property type="entry name" value="HWE_HK"/>
    <property type="match status" value="1"/>
</dbReference>
<organism evidence="13 14">
    <name type="scientific">Candidatus Desulfobia pelagia</name>
    <dbReference type="NCBI Taxonomy" id="2841692"/>
    <lineage>
        <taxon>Bacteria</taxon>
        <taxon>Pseudomonadati</taxon>
        <taxon>Thermodesulfobacteriota</taxon>
        <taxon>Desulfobulbia</taxon>
        <taxon>Desulfobulbales</taxon>
        <taxon>Desulfobulbaceae</taxon>
        <taxon>Candidatus Desulfobia</taxon>
    </lineage>
</organism>
<dbReference type="GO" id="GO:0016020">
    <property type="term" value="C:membrane"/>
    <property type="evidence" value="ECO:0007669"/>
    <property type="project" value="UniProtKB-SubCell"/>
</dbReference>
<dbReference type="SMART" id="SM00091">
    <property type="entry name" value="PAS"/>
    <property type="match status" value="3"/>
</dbReference>
<dbReference type="SUPFAM" id="SSF55781">
    <property type="entry name" value="GAF domain-like"/>
    <property type="match status" value="1"/>
</dbReference>
<feature type="domain" description="Histidine kinase" evidence="11">
    <location>
        <begin position="965"/>
        <end position="1164"/>
    </location>
</feature>
<sequence length="1171" mass="133126">MIQDKQCMLANNVSDGEGRSYSFLKHFLQLFVLALLVIVVLLGIFHVIVIRSERSAVEAHELSHVHDGEKIIKTTLQQITSDLQLLAHSPILQSFLKEGSIDPFNDLRREHLNFATYKKMYDQVRYLDKSGVEVVRVNYNNGSPVIVPENGLQNKEKRYYFNSTFSLDSDKIFISPLDLNIEWGKVEIPHKPVIRFGTPAFDWNGHKKGIVLLNYLAVEMLTKVKKAMSHEGPDHAESDHASGRHMTSEHIYGSPMLLNTEGYWLLGLRDKDEWGFMFGNDLTFSREYPLVWQRISQSQYGQLETPQGLFTFTTIFPLEEGQVSSTAVPHVFSASHKKLEPAEFSWKLVSFIDRQHLNQISWHYWQRTLSLFMAFFIMLVPACWYFARMRISRERAEEMMERYQFIVNSSTDFMTMLDSHYTYLAVSSSFCEALRLDRHEILGKTVAEIWGEEGAPKAIKYIDQALSGQKSTYTAWFHTPQFGKRCYDITLTPLQLKSGGFNYCVVVSRDITEKKKSQDKLSCAKKDWERTFDAVPDLIAIIDDQHRFVQVNKAMANGLGLSPDECIGQTCYELVHGTDSPHPECPHSKLLQDHQVHSSEVFEGAIGGDFLVTTSPLHDSDGKLYGSVHVARDISASKREKRRQEQLNILKENLLKPEPLDGKLKEITDCIVKIFDADFARIWLIEPGDICEECYHAVKDDERHFCLKRDYCLHLKVSSGRYTHIDSEIHRRVPAGCYKIGRIASQKENKFLTNDVVTDPRVHDHVWAKKLGLKSFAGYRLTSPEGKAIGVLALFSKHCIGENENFLLEGIAATTAQVIRTSQAERDVRQTRDSLQSIVDNVDAMIYIVDLATDEILMANAYITQRFGEVEGKKCWAVLQKEQKSRCDFCQAISIQDVDPINIDHISWDTQNTIDGRWYECHDKVIYWLNNRLVRIMIATDISDRKETQEQLQKYAKTQKTLLGEVNHRVKNNLSAIIGMLHMEEERLEKRDSIYVGIMHDLVSRIQGLATVHSLLSAGEWQPLALDHLCREIIKVALSTLPQGEKAHLDIQKTNIKIGSDQAHHLALVVNELATNAVKHALTEGNPLQLEVRIRERDTGITDLIFRDNGPGYPREILAGDNSSGSMGVEIIKGIISSNLHGNVNFNSDNGAVTTLSFKVSVGQNGDKNGE</sequence>
<dbReference type="Gene3D" id="3.30.450.40">
    <property type="match status" value="1"/>
</dbReference>
<keyword evidence="9" id="KW-0902">Two-component regulatory system</keyword>
<evidence type="ECO:0000256" key="1">
    <source>
        <dbReference type="ARBA" id="ARBA00000085"/>
    </source>
</evidence>
<dbReference type="Gene3D" id="3.30.450.20">
    <property type="entry name" value="PAS domain"/>
    <property type="match status" value="5"/>
</dbReference>
<keyword evidence="10" id="KW-0472">Membrane</keyword>
<dbReference type="GO" id="GO:0004673">
    <property type="term" value="F:protein histidine kinase activity"/>
    <property type="evidence" value="ECO:0007669"/>
    <property type="project" value="UniProtKB-EC"/>
</dbReference>
<evidence type="ECO:0000256" key="4">
    <source>
        <dbReference type="ARBA" id="ARBA00022553"/>
    </source>
</evidence>
<evidence type="ECO:0000259" key="12">
    <source>
        <dbReference type="PROSITE" id="PS50112"/>
    </source>
</evidence>
<feature type="transmembrane region" description="Helical" evidence="10">
    <location>
        <begin position="27"/>
        <end position="50"/>
    </location>
</feature>
<dbReference type="EC" id="2.7.13.3" evidence="3"/>
<feature type="domain" description="PAS" evidence="12">
    <location>
        <begin position="524"/>
        <end position="579"/>
    </location>
</feature>
<dbReference type="SUPFAM" id="SSF55785">
    <property type="entry name" value="PYP-like sensor domain (PAS domain)"/>
    <property type="match status" value="3"/>
</dbReference>
<keyword evidence="6" id="KW-0547">Nucleotide-binding</keyword>
<dbReference type="SMART" id="SM00065">
    <property type="entry name" value="GAF"/>
    <property type="match status" value="1"/>
</dbReference>
<evidence type="ECO:0000259" key="11">
    <source>
        <dbReference type="PROSITE" id="PS50109"/>
    </source>
</evidence>
<keyword evidence="5" id="KW-0808">Transferase</keyword>
<dbReference type="InterPro" id="IPR000014">
    <property type="entry name" value="PAS"/>
</dbReference>
<feature type="domain" description="PAS" evidence="12">
    <location>
        <begin position="399"/>
        <end position="469"/>
    </location>
</feature>
<dbReference type="InterPro" id="IPR011495">
    <property type="entry name" value="Sig_transdc_His_kin_sub2_dim/P"/>
</dbReference>
<dbReference type="SUPFAM" id="SSF55874">
    <property type="entry name" value="ATPase domain of HSP90 chaperone/DNA topoisomerase II/histidine kinase"/>
    <property type="match status" value="1"/>
</dbReference>
<keyword evidence="8" id="KW-0067">ATP-binding</keyword>